<organism evidence="1 2">
    <name type="scientific">Eumeta variegata</name>
    <name type="common">Bagworm moth</name>
    <name type="synonym">Eumeta japonica</name>
    <dbReference type="NCBI Taxonomy" id="151549"/>
    <lineage>
        <taxon>Eukaryota</taxon>
        <taxon>Metazoa</taxon>
        <taxon>Ecdysozoa</taxon>
        <taxon>Arthropoda</taxon>
        <taxon>Hexapoda</taxon>
        <taxon>Insecta</taxon>
        <taxon>Pterygota</taxon>
        <taxon>Neoptera</taxon>
        <taxon>Endopterygota</taxon>
        <taxon>Lepidoptera</taxon>
        <taxon>Glossata</taxon>
        <taxon>Ditrysia</taxon>
        <taxon>Tineoidea</taxon>
        <taxon>Psychidae</taxon>
        <taxon>Oiketicinae</taxon>
        <taxon>Eumeta</taxon>
    </lineage>
</organism>
<gene>
    <name evidence="1" type="primary">RE2</name>
    <name evidence="1" type="ORF">EVAR_70929_1</name>
</gene>
<proteinExistence type="predicted"/>
<evidence type="ECO:0000313" key="1">
    <source>
        <dbReference type="EMBL" id="GBP06644.1"/>
    </source>
</evidence>
<name>A0A4C1SXK1_EUMVA</name>
<accession>A0A4C1SXK1</accession>
<dbReference type="Pfam" id="PF05380">
    <property type="entry name" value="Peptidase_A17"/>
    <property type="match status" value="1"/>
</dbReference>
<comment type="caution">
    <text evidence="1">The sequence shown here is derived from an EMBL/GenBank/DDBJ whole genome shotgun (WGS) entry which is preliminary data.</text>
</comment>
<evidence type="ECO:0000313" key="2">
    <source>
        <dbReference type="Proteomes" id="UP000299102"/>
    </source>
</evidence>
<dbReference type="AlphaFoldDB" id="A0A4C1SXK1"/>
<keyword evidence="1" id="KW-0540">Nuclease</keyword>
<sequence length="215" mass="23984">MQQRVRTENRHPAMEQRLVNTTESRRAVSMGIQEKFESDSSIRYRARLVAKGFTQQQGVDFKETYAPVLSLRASEITVTVNVPKMYKSTGCEHQMVNLVLVANDDKSIATVKTNNSHPHLDDSLIAPKDLEIIPLVIRDCSYSSHCQKQMRIDLHGFADSSAKASGCAIYGPFRVAQQTPLLREKTQMAPLKSITLPGLELCATLPLARLVEDVS</sequence>
<dbReference type="EMBL" id="BGZK01004067">
    <property type="protein sequence ID" value="GBP06644.1"/>
    <property type="molecule type" value="Genomic_DNA"/>
</dbReference>
<dbReference type="OrthoDB" id="411615at2759"/>
<keyword evidence="2" id="KW-1185">Reference proteome</keyword>
<keyword evidence="1" id="KW-0255">Endonuclease</keyword>
<reference evidence="1 2" key="1">
    <citation type="journal article" date="2019" name="Commun. Biol.">
        <title>The bagworm genome reveals a unique fibroin gene that provides high tensile strength.</title>
        <authorList>
            <person name="Kono N."/>
            <person name="Nakamura H."/>
            <person name="Ohtoshi R."/>
            <person name="Tomita M."/>
            <person name="Numata K."/>
            <person name="Arakawa K."/>
        </authorList>
    </citation>
    <scope>NUCLEOTIDE SEQUENCE [LARGE SCALE GENOMIC DNA]</scope>
</reference>
<dbReference type="Proteomes" id="UP000299102">
    <property type="component" value="Unassembled WGS sequence"/>
</dbReference>
<protein>
    <submittedName>
        <fullName evidence="1">Retrovirus-related Pol polyprotein from transposon RE2 Endonuclease RE2</fullName>
    </submittedName>
</protein>
<dbReference type="InterPro" id="IPR008042">
    <property type="entry name" value="Retrotrans_Pao"/>
</dbReference>
<keyword evidence="1" id="KW-0378">Hydrolase</keyword>
<dbReference type="GO" id="GO:0004519">
    <property type="term" value="F:endonuclease activity"/>
    <property type="evidence" value="ECO:0007669"/>
    <property type="project" value="UniProtKB-KW"/>
</dbReference>